<accession>A0A077EJV0</accession>
<dbReference type="HOGENOM" id="CLU_1624541_0_0_10"/>
<dbReference type="EMBL" id="CP007547">
    <property type="protein sequence ID" value="AIL46818.1"/>
    <property type="molecule type" value="Genomic_DNA"/>
</dbReference>
<reference evidence="1" key="1">
    <citation type="journal article" date="2013" name="Lancet">
        <title>First case of E anophelis outbreak in an intensive-care unit.</title>
        <authorList>
            <person name="Teo J."/>
            <person name="Tan S.Y."/>
            <person name="Tay M."/>
            <person name="Ding Y."/>
            <person name="Kjelleberg S."/>
            <person name="Givskov M."/>
            <person name="Lin R.T."/>
            <person name="Yang L."/>
        </authorList>
    </citation>
    <scope>NUCLEOTIDE SEQUENCE [LARGE SCALE GENOMIC DNA]</scope>
    <source>
        <strain evidence="1">NUHP1</strain>
    </source>
</reference>
<dbReference type="PROSITE" id="PS51257">
    <property type="entry name" value="PROKAR_LIPOPROTEIN"/>
    <property type="match status" value="1"/>
</dbReference>
<dbReference type="AlphaFoldDB" id="A0A077EJV0"/>
<organism evidence="1 2">
    <name type="scientific">Elizabethkingia anophelis NUHP1</name>
    <dbReference type="NCBI Taxonomy" id="1338011"/>
    <lineage>
        <taxon>Bacteria</taxon>
        <taxon>Pseudomonadati</taxon>
        <taxon>Bacteroidota</taxon>
        <taxon>Flavobacteriia</taxon>
        <taxon>Flavobacteriales</taxon>
        <taxon>Weeksellaceae</taxon>
        <taxon>Elizabethkingia</taxon>
    </lineage>
</organism>
<evidence type="ECO:0000313" key="1">
    <source>
        <dbReference type="EMBL" id="AIL46818.1"/>
    </source>
</evidence>
<name>A0A077EJV0_9FLAO</name>
<dbReference type="Proteomes" id="UP000028933">
    <property type="component" value="Chromosome"/>
</dbReference>
<gene>
    <name evidence="1" type="ORF">BD94_3043</name>
</gene>
<reference evidence="1" key="2">
    <citation type="journal article" date="2015" name="Genome Biol. Evol.">
        <title>Complete Genome Sequence and Transcriptomic Analysis of the Novel Pathogen Elizabethkingia anophelis in Response to Oxidative Stress.</title>
        <authorList>
            <person name="Li Y."/>
            <person name="Liu Y."/>
            <person name="Chew S.C."/>
            <person name="Tay M."/>
            <person name="Salido M.M."/>
            <person name="Teo J."/>
            <person name="Lauro F.M."/>
            <person name="Givskov M."/>
            <person name="Yang L."/>
        </authorList>
    </citation>
    <scope>NUCLEOTIDE SEQUENCE</scope>
    <source>
        <strain evidence="1">NUHP1</strain>
    </source>
</reference>
<dbReference type="KEGG" id="eao:BD94_3043"/>
<proteinExistence type="predicted"/>
<protein>
    <recommendedName>
        <fullName evidence="3">Lipoprotein</fullName>
    </recommendedName>
</protein>
<evidence type="ECO:0000313" key="2">
    <source>
        <dbReference type="Proteomes" id="UP000028933"/>
    </source>
</evidence>
<dbReference type="RefSeq" id="WP_024566178.1">
    <property type="nucleotide sequence ID" value="NZ_CP007547.1"/>
</dbReference>
<evidence type="ECO:0008006" key="3">
    <source>
        <dbReference type="Google" id="ProtNLM"/>
    </source>
</evidence>
<sequence>MKVFQFYLTCSIFILLACKNSTKNTPHFSSHEIYKRVISGTESLDQKYNFYYVFTFSDTLAIVGVDEIGGCLSCLASKKIGYFDNDNSRVILTKPINPKFPILKKENGLKYSNTMNGIGTNFNRNPVGILYKINNINNLKQIYRGYISEFINKKEYQLQIPKE</sequence>